<sequence length="618" mass="68790">MSTDELNRSTTQVLWSHLPQQPYQWGHHKVTVLGHAPAHPNPLNVPEEWVAPQLRRLIRPFTRPRSVGSEPGFTQLDIVNRGMYELVTVDGVSAERFPNTFHCRECDHFDVTHPGDPVPRCPRGCGQLLQFQWVEMHNCGLLRELAPPRCARDCRAPMQLRNTTQFQVAQWFWSCSRCGRRSETRLQRFCSQCRNGWARVDRVAQTSAHYPQHLTVLNPPDRTTYGTLATTDVRAAAVGQLIGVVKPGLAALSEAASTSVAAGEPEARVKAVAAALNISMDNPLFEQLVAHQRQQTEAAGGWREAVDELELDEDRLEAAGDEALALARARVAEPVTITDLIKFSPTPDLMPTYRRYQELLEKYQLAEVTLLQKLPVAHIVAGFTRLSPTHEQSTRRGPVPTTFNFFHNGRSDKFPMYGRKATTEALLVRIDPRAVISWLADSGVSEDPHVGDTQAAYAWLLRNLPPVSDIFNPPEAPQTAAVLGLVHSMSHRFMKALAVRCGLHIDSLSEYLFPSAAAFLIYANSRNEFTLGGIEHVFRYDLDAALTELDADPRCVFDPPCRRSFGGACATCLYTSEVACERFNTELDRNKLFGTLPPPAGATPVPPAGPAWRAFWKP</sequence>
<dbReference type="EMBL" id="JACHMH010000001">
    <property type="protein sequence ID" value="MBB4675665.1"/>
    <property type="molecule type" value="Genomic_DNA"/>
</dbReference>
<keyword evidence="1" id="KW-0687">Ribonucleoprotein</keyword>
<evidence type="ECO:0000313" key="1">
    <source>
        <dbReference type="EMBL" id="MBB4675665.1"/>
    </source>
</evidence>
<gene>
    <name evidence="1" type="ORF">HNR67_001783</name>
</gene>
<accession>A0A7W7FS83</accession>
<comment type="caution">
    <text evidence="1">The sequence shown here is derived from an EMBL/GenBank/DDBJ whole genome shotgun (WGS) entry which is preliminary data.</text>
</comment>
<keyword evidence="2" id="KW-1185">Reference proteome</keyword>
<reference evidence="1 2" key="1">
    <citation type="submission" date="2020-08" db="EMBL/GenBank/DDBJ databases">
        <title>Sequencing the genomes of 1000 actinobacteria strains.</title>
        <authorList>
            <person name="Klenk H.-P."/>
        </authorList>
    </citation>
    <scope>NUCLEOTIDE SEQUENCE [LARGE SCALE GENOMIC DNA]</scope>
    <source>
        <strain evidence="1 2">DSM 44230</strain>
    </source>
</reference>
<name>A0A7W7FS83_9PSEU</name>
<evidence type="ECO:0000313" key="2">
    <source>
        <dbReference type="Proteomes" id="UP000533598"/>
    </source>
</evidence>
<proteinExistence type="predicted"/>
<keyword evidence="1" id="KW-0689">Ribosomal protein</keyword>
<dbReference type="Proteomes" id="UP000533598">
    <property type="component" value="Unassembled WGS sequence"/>
</dbReference>
<dbReference type="GO" id="GO:0005840">
    <property type="term" value="C:ribosome"/>
    <property type="evidence" value="ECO:0007669"/>
    <property type="project" value="UniProtKB-KW"/>
</dbReference>
<organism evidence="1 2">
    <name type="scientific">Crossiella cryophila</name>
    <dbReference type="NCBI Taxonomy" id="43355"/>
    <lineage>
        <taxon>Bacteria</taxon>
        <taxon>Bacillati</taxon>
        <taxon>Actinomycetota</taxon>
        <taxon>Actinomycetes</taxon>
        <taxon>Pseudonocardiales</taxon>
        <taxon>Pseudonocardiaceae</taxon>
        <taxon>Crossiella</taxon>
    </lineage>
</organism>
<dbReference type="AlphaFoldDB" id="A0A7W7FS83"/>
<protein>
    <submittedName>
        <fullName evidence="1">Ribosomal protein L37E</fullName>
    </submittedName>
</protein>
<dbReference type="RefSeq" id="WP_185001607.1">
    <property type="nucleotide sequence ID" value="NZ_BAAAUI010000031.1"/>
</dbReference>